<feature type="compositionally biased region" description="Basic and acidic residues" evidence="3">
    <location>
        <begin position="278"/>
        <end position="289"/>
    </location>
</feature>
<feature type="coiled-coil region" evidence="2">
    <location>
        <begin position="178"/>
        <end position="229"/>
    </location>
</feature>
<organism evidence="7 8">
    <name type="scientific">[Eubacterium] hominis</name>
    <dbReference type="NCBI Taxonomy" id="2764325"/>
    <lineage>
        <taxon>Bacteria</taxon>
        <taxon>Bacillati</taxon>
        <taxon>Bacillota</taxon>
        <taxon>Erysipelotrichia</taxon>
        <taxon>Erysipelotrichales</taxon>
        <taxon>Erysipelotrichaceae</taxon>
        <taxon>Amedibacillus</taxon>
    </lineage>
</organism>
<feature type="signal peptide" evidence="4">
    <location>
        <begin position="1"/>
        <end position="24"/>
    </location>
</feature>
<dbReference type="Gene3D" id="2.70.70.10">
    <property type="entry name" value="Glucose Permease (Domain IIA)"/>
    <property type="match status" value="1"/>
</dbReference>
<dbReference type="EMBL" id="CP060636">
    <property type="protein sequence ID" value="QNM10763.1"/>
    <property type="molecule type" value="Genomic_DNA"/>
</dbReference>
<reference evidence="7 8" key="1">
    <citation type="submission" date="2020-08" db="EMBL/GenBank/DDBJ databases">
        <authorList>
            <person name="Liu C."/>
            <person name="Sun Q."/>
        </authorList>
    </citation>
    <scope>NUCLEOTIDE SEQUENCE [LARGE SCALE GENOMIC DNA]</scope>
    <source>
        <strain evidence="7 8">NSJ-61</strain>
    </source>
</reference>
<evidence type="ECO:0000259" key="5">
    <source>
        <dbReference type="Pfam" id="PF01551"/>
    </source>
</evidence>
<evidence type="ECO:0000313" key="8">
    <source>
        <dbReference type="Proteomes" id="UP000515856"/>
    </source>
</evidence>
<name>A0A7G9GIY1_9FIRM</name>
<dbReference type="InterPro" id="IPR016047">
    <property type="entry name" value="M23ase_b-sheet_dom"/>
</dbReference>
<keyword evidence="2" id="KW-0175">Coiled coil</keyword>
<dbReference type="InterPro" id="IPR050570">
    <property type="entry name" value="Cell_wall_metabolism_enzyme"/>
</dbReference>
<feature type="coiled-coil region" evidence="2">
    <location>
        <begin position="61"/>
        <end position="137"/>
    </location>
</feature>
<feature type="compositionally biased region" description="Gly residues" evidence="3">
    <location>
        <begin position="334"/>
        <end position="344"/>
    </location>
</feature>
<evidence type="ECO:0000256" key="2">
    <source>
        <dbReference type="SAM" id="Coils"/>
    </source>
</evidence>
<feature type="chain" id="PRO_5028928430" evidence="4">
    <location>
        <begin position="25"/>
        <end position="538"/>
    </location>
</feature>
<dbReference type="PANTHER" id="PTHR21666:SF270">
    <property type="entry name" value="MUREIN HYDROLASE ACTIVATOR ENVC"/>
    <property type="match status" value="1"/>
</dbReference>
<dbReference type="GO" id="GO:0004222">
    <property type="term" value="F:metalloendopeptidase activity"/>
    <property type="evidence" value="ECO:0007669"/>
    <property type="project" value="TreeGrafter"/>
</dbReference>
<feature type="region of interest" description="Disordered" evidence="3">
    <location>
        <begin position="267"/>
        <end position="346"/>
    </location>
</feature>
<protein>
    <submittedName>
        <fullName evidence="7">Peptidoglycan DD-metalloendopeptidase family protein</fullName>
    </submittedName>
</protein>
<dbReference type="InterPro" id="IPR057309">
    <property type="entry name" value="PcsB_CC"/>
</dbReference>
<dbReference type="Proteomes" id="UP000515856">
    <property type="component" value="Chromosome"/>
</dbReference>
<dbReference type="KEGG" id="ehn:H9Q80_10720"/>
<evidence type="ECO:0000259" key="6">
    <source>
        <dbReference type="Pfam" id="PF24568"/>
    </source>
</evidence>
<accession>A0A7G9GIY1</accession>
<dbReference type="SUPFAM" id="SSF51261">
    <property type="entry name" value="Duplicated hybrid motif"/>
    <property type="match status" value="1"/>
</dbReference>
<gene>
    <name evidence="7" type="ORF">H9Q80_10720</name>
</gene>
<dbReference type="RefSeq" id="WP_117454409.1">
    <property type="nucleotide sequence ID" value="NZ_CP060636.1"/>
</dbReference>
<feature type="compositionally biased region" description="Low complexity" evidence="3">
    <location>
        <begin position="290"/>
        <end position="333"/>
    </location>
</feature>
<dbReference type="Gene3D" id="6.10.250.3150">
    <property type="match status" value="1"/>
</dbReference>
<dbReference type="Pfam" id="PF01551">
    <property type="entry name" value="Peptidase_M23"/>
    <property type="match status" value="1"/>
</dbReference>
<evidence type="ECO:0000256" key="1">
    <source>
        <dbReference type="ARBA" id="ARBA00022729"/>
    </source>
</evidence>
<feature type="domain" description="Peptidoglycan hydrolase PcsB coiled-coil" evidence="6">
    <location>
        <begin position="124"/>
        <end position="197"/>
    </location>
</feature>
<dbReference type="PANTHER" id="PTHR21666">
    <property type="entry name" value="PEPTIDASE-RELATED"/>
    <property type="match status" value="1"/>
</dbReference>
<evidence type="ECO:0000313" key="7">
    <source>
        <dbReference type="EMBL" id="QNM10763.1"/>
    </source>
</evidence>
<keyword evidence="1 4" id="KW-0732">Signal</keyword>
<feature type="domain" description="M23ase beta-sheet core" evidence="5">
    <location>
        <begin position="374"/>
        <end position="492"/>
    </location>
</feature>
<dbReference type="AlphaFoldDB" id="A0A7G9GIY1"/>
<evidence type="ECO:0000256" key="4">
    <source>
        <dbReference type="SAM" id="SignalP"/>
    </source>
</evidence>
<sequence length="538" mass="58521">MRKSVMISCVALAMILSQSYPLQAESFEGKEDEMNKRCSAIYDEKTQSECSAYKDYLVNKKSDADKRVKELSKQIAAVEGDITKLGSVIEQNNAELASAQKVLDSIESSVQQTNASIEKLKVQIKEKEDSIKERDQLMKARLVEMQPYVGSNNFIDFLMGASSFTDLLRRTSIVGELNSYEQEQIELLNKEKKELKLKQDDVTLKKELLEAQKKDAKAQKEEVSAIKEANEKLMSVYRKQQESITAQKVAAQVSSGQYASSIPNIDLSIIPDNWGSDTGKEETPSDNGDKNQGNNNNQGSNTNDGKGDNGSSNQSGSNQNNGGSSNNGNADGNHSGGNSSGGSSGPDLSSGWVYPIQGNFYYSQGTWAYTDGSPHRGIDFGTYQNTGLPIIAPATGIVVAVNDGGVANHPWDAAPSEAEQMAGYPYGAGNGMHMIVNVNGICYGLSFYHLTTGSFTVKEGDIVTQGTMIARSGNAGNSWGPHLHFEVMRLGKMSMKEGVQMFYNYGKDYFYGKYYVSSARCDVTGEPCAVRPESLLGI</sequence>
<dbReference type="InterPro" id="IPR011055">
    <property type="entry name" value="Dup_hybrid_motif"/>
</dbReference>
<dbReference type="Pfam" id="PF24568">
    <property type="entry name" value="CC_PcsB"/>
    <property type="match status" value="1"/>
</dbReference>
<keyword evidence="8" id="KW-1185">Reference proteome</keyword>
<evidence type="ECO:0000256" key="3">
    <source>
        <dbReference type="SAM" id="MobiDB-lite"/>
    </source>
</evidence>
<dbReference type="CDD" id="cd12797">
    <property type="entry name" value="M23_peptidase"/>
    <property type="match status" value="1"/>
</dbReference>
<proteinExistence type="predicted"/>